<keyword evidence="2" id="KW-1185">Reference proteome</keyword>
<sequence>MGGHVRSDSSPFPRSPAGVADRVLHMLNV</sequence>
<gene>
    <name evidence="1" type="ordered locus">FRAAL4605</name>
</gene>
<accession>Q0RGY8</accession>
<dbReference type="EMBL" id="CT573213">
    <property type="protein sequence ID" value="CAJ63247.1"/>
    <property type="molecule type" value="Genomic_DNA"/>
</dbReference>
<dbReference type="HOGENOM" id="CLU_3409371_0_0_11"/>
<evidence type="ECO:0000313" key="2">
    <source>
        <dbReference type="Proteomes" id="UP000000657"/>
    </source>
</evidence>
<reference evidence="1 2" key="1">
    <citation type="journal article" date="2007" name="Genome Res.">
        <title>Genome characteristics of facultatively symbiotic Frankia sp. strains reflect host range and host plant biogeography.</title>
        <authorList>
            <person name="Normand P."/>
            <person name="Lapierre P."/>
            <person name="Tisa L.S."/>
            <person name="Gogarten J.P."/>
            <person name="Alloisio N."/>
            <person name="Bagnarol E."/>
            <person name="Bassi C.A."/>
            <person name="Berry A.M."/>
            <person name="Bickhart D.M."/>
            <person name="Choisne N."/>
            <person name="Couloux A."/>
            <person name="Cournoyer B."/>
            <person name="Cruveiller S."/>
            <person name="Daubin V."/>
            <person name="Demange N."/>
            <person name="Francino M.P."/>
            <person name="Goltsman E."/>
            <person name="Huang Y."/>
            <person name="Kopp O.R."/>
            <person name="Labarre L."/>
            <person name="Lapidus A."/>
            <person name="Lavire C."/>
            <person name="Marechal J."/>
            <person name="Martinez M."/>
            <person name="Mastronunzio J.E."/>
            <person name="Mullin B.C."/>
            <person name="Niemann J."/>
            <person name="Pujic P."/>
            <person name="Rawnsley T."/>
            <person name="Rouy Z."/>
            <person name="Schenowitz C."/>
            <person name="Sellstedt A."/>
            <person name="Tavares F."/>
            <person name="Tomkins J.P."/>
            <person name="Vallenet D."/>
            <person name="Valverde C."/>
            <person name="Wall L.G."/>
            <person name="Wang Y."/>
            <person name="Medigue C."/>
            <person name="Benson D.R."/>
        </authorList>
    </citation>
    <scope>NUCLEOTIDE SEQUENCE [LARGE SCALE GENOMIC DNA]</scope>
    <source>
        <strain evidence="2">DSM 45986 / CECT 9034 / ACN14a</strain>
    </source>
</reference>
<name>Q0RGY8_FRAAA</name>
<protein>
    <submittedName>
        <fullName evidence="1">Uncharacterized protein</fullName>
    </submittedName>
</protein>
<dbReference type="KEGG" id="fal:FRAAL4605"/>
<evidence type="ECO:0000313" key="1">
    <source>
        <dbReference type="EMBL" id="CAJ63247.1"/>
    </source>
</evidence>
<organism evidence="1 2">
    <name type="scientific">Frankia alni (strain DSM 45986 / CECT 9034 / ACN14a)</name>
    <dbReference type="NCBI Taxonomy" id="326424"/>
    <lineage>
        <taxon>Bacteria</taxon>
        <taxon>Bacillati</taxon>
        <taxon>Actinomycetota</taxon>
        <taxon>Actinomycetes</taxon>
        <taxon>Frankiales</taxon>
        <taxon>Frankiaceae</taxon>
        <taxon>Frankia</taxon>
    </lineage>
</organism>
<dbReference type="STRING" id="326424.FRAAL4605"/>
<proteinExistence type="predicted"/>
<dbReference type="AlphaFoldDB" id="Q0RGY8"/>
<dbReference type="Proteomes" id="UP000000657">
    <property type="component" value="Chromosome"/>
</dbReference>